<dbReference type="RefSeq" id="WP_246395011.1">
    <property type="nucleotide sequence ID" value="NZ_JACHWZ010000012.1"/>
</dbReference>
<dbReference type="Proteomes" id="UP000535937">
    <property type="component" value="Unassembled WGS sequence"/>
</dbReference>
<keyword evidence="1" id="KW-0732">Signal</keyword>
<feature type="chain" id="PRO_5030600660" description="Pilus assembly protein E-set like domain-containing protein" evidence="1">
    <location>
        <begin position="24"/>
        <end position="832"/>
    </location>
</feature>
<evidence type="ECO:0000256" key="1">
    <source>
        <dbReference type="SAM" id="SignalP"/>
    </source>
</evidence>
<dbReference type="InterPro" id="IPR032636">
    <property type="entry name" value="Pilus_assem_E-set-like_dom"/>
</dbReference>
<gene>
    <name evidence="3" type="ORF">FHS09_002745</name>
</gene>
<feature type="signal peptide" evidence="1">
    <location>
        <begin position="1"/>
        <end position="23"/>
    </location>
</feature>
<evidence type="ECO:0000313" key="3">
    <source>
        <dbReference type="EMBL" id="MBB3061902.1"/>
    </source>
</evidence>
<organism evidence="3 4">
    <name type="scientific">Microbulbifer rhizosphaerae</name>
    <dbReference type="NCBI Taxonomy" id="1562603"/>
    <lineage>
        <taxon>Bacteria</taxon>
        <taxon>Pseudomonadati</taxon>
        <taxon>Pseudomonadota</taxon>
        <taxon>Gammaproteobacteria</taxon>
        <taxon>Cellvibrionales</taxon>
        <taxon>Microbulbiferaceae</taxon>
        <taxon>Microbulbifer</taxon>
    </lineage>
</organism>
<name>A0A7W4Z9P3_9GAMM</name>
<evidence type="ECO:0000313" key="4">
    <source>
        <dbReference type="Proteomes" id="UP000535937"/>
    </source>
</evidence>
<accession>A0A7W4Z9P3</accession>
<dbReference type="EMBL" id="JACHWZ010000012">
    <property type="protein sequence ID" value="MBB3061902.1"/>
    <property type="molecule type" value="Genomic_DNA"/>
</dbReference>
<reference evidence="3 4" key="1">
    <citation type="submission" date="2020-08" db="EMBL/GenBank/DDBJ databases">
        <title>Genomic Encyclopedia of Type Strains, Phase III (KMG-III): the genomes of soil and plant-associated and newly described type strains.</title>
        <authorList>
            <person name="Whitman W."/>
        </authorList>
    </citation>
    <scope>NUCLEOTIDE SEQUENCE [LARGE SCALE GENOMIC DNA]</scope>
    <source>
        <strain evidence="3 4">CECT 8799</strain>
    </source>
</reference>
<protein>
    <recommendedName>
        <fullName evidence="2">Pilus assembly protein E-set like domain-containing protein</fullName>
    </recommendedName>
</protein>
<keyword evidence="4" id="KW-1185">Reference proteome</keyword>
<dbReference type="Pfam" id="PF16967">
    <property type="entry name" value="TcfC"/>
    <property type="match status" value="1"/>
</dbReference>
<feature type="domain" description="Pilus assembly protein E-set like" evidence="2">
    <location>
        <begin position="268"/>
        <end position="322"/>
    </location>
</feature>
<sequence>MNRALAGALLALVLCARSDFGFAASAAFTLDTAAPDGFADLTEAQPLVADLYYGGRAIGAAQITVDLYTVHFSDPAAVLELLPPTLDPEGVLAQLRRPQPRNSHRVCRSRRQHDCGFLTPEQFALIYDGDRFRIDLFFAPALLPQEPAIADPYLPESSSGFSFMQNLTGTWSGVRADAGDSQTASLFGQSILSFGESGLHSQWSATDDGNSQITQLHLTRDYRGRAWSAGLIQPAGGFSSFVASPYLYGLEYRSSNNSRRDNRYNQGAPLEINMPVRGRVEVYRDGRLVHSELLEAGNRLLDTSSLPSGAYEVEIRTFDESGRPLAQRREFFAKDSQLPAPGEWRWAIQAGRPARFEQTELLPEQQDTYFAQAGIARRLFDDTGLFANLASSDNQQMAELGARWISEYLEVSPSLIQSSDGRSGHRLYALLKTPLFSLSLSETRLQESDDTTTGYSPLGTGYSQRNAGLTGVLMGGRLSLRYSERDRNLYLESPEFTLDTEYTGATQLTTLEYRRDFFRNHHWHGDLTLAHSDADGRGLTTATFEFRFRGDHWNHSARLRADSGREDGQNGRTGFNSSWRDGDRWASEVHQQFSSEVSADEYALGSRTRVAGRRGQLSSTLDYRHSDANDGGTLNYLGSFSTNLMTDGDAFAWGGERALNSAVLVDIAGGEDQQFEILVDGVRRGYAKGGGRSVVNLPSFKSYDIQLRPMAEGFYDYREIQDTVTLYPGNVAAAEYEIRPIILVLGRLIRNGEPVAHRKISIGEYTAVTDEFGVFQMEVFSDPQFLRSPEVQWGDCLVPLPGQTGGKHWLNLGDIDWDKANCDTERNSVAAR</sequence>
<evidence type="ECO:0000259" key="2">
    <source>
        <dbReference type="Pfam" id="PF16967"/>
    </source>
</evidence>
<proteinExistence type="predicted"/>
<comment type="caution">
    <text evidence="3">The sequence shown here is derived from an EMBL/GenBank/DDBJ whole genome shotgun (WGS) entry which is preliminary data.</text>
</comment>
<dbReference type="AlphaFoldDB" id="A0A7W4Z9P3"/>